<dbReference type="PANTHER" id="PTHR30154:SF34">
    <property type="entry name" value="TRANSCRIPTIONAL REGULATOR AZLB"/>
    <property type="match status" value="1"/>
</dbReference>
<dbReference type="AlphaFoldDB" id="A0A0U3N613"/>
<dbReference type="GO" id="GO:0043200">
    <property type="term" value="P:response to amino acid"/>
    <property type="evidence" value="ECO:0007669"/>
    <property type="project" value="TreeGrafter"/>
</dbReference>
<dbReference type="SMART" id="SM00344">
    <property type="entry name" value="HTH_ASNC"/>
    <property type="match status" value="1"/>
</dbReference>
<dbReference type="STRING" id="76731.RD2015_3183"/>
<accession>A0A0U3N613</accession>
<dbReference type="Pfam" id="PF13412">
    <property type="entry name" value="HTH_24"/>
    <property type="match status" value="1"/>
</dbReference>
<dbReference type="PATRIC" id="fig|76731.3.peg.3261"/>
<dbReference type="Gene3D" id="3.30.70.920">
    <property type="match status" value="1"/>
</dbReference>
<dbReference type="GO" id="GO:0005829">
    <property type="term" value="C:cytosol"/>
    <property type="evidence" value="ECO:0007669"/>
    <property type="project" value="TreeGrafter"/>
</dbReference>
<dbReference type="FunFam" id="1.10.10.10:FF:000186">
    <property type="entry name" value="AsnC family transcriptional regulator"/>
    <property type="match status" value="1"/>
</dbReference>
<name>A0A0U3N613_9BURK</name>
<dbReference type="InterPro" id="IPR011008">
    <property type="entry name" value="Dimeric_a/b-barrel"/>
</dbReference>
<dbReference type="InterPro" id="IPR036390">
    <property type="entry name" value="WH_DNA-bd_sf"/>
</dbReference>
<dbReference type="InterPro" id="IPR036388">
    <property type="entry name" value="WH-like_DNA-bd_sf"/>
</dbReference>
<dbReference type="EMBL" id="CP013729">
    <property type="protein sequence ID" value="ALV07643.1"/>
    <property type="molecule type" value="Genomic_DNA"/>
</dbReference>
<evidence type="ECO:0000313" key="1">
    <source>
        <dbReference type="EMBL" id="ALV07643.1"/>
    </source>
</evidence>
<dbReference type="Proteomes" id="UP000060699">
    <property type="component" value="Chromosome"/>
</dbReference>
<dbReference type="SUPFAM" id="SSF54909">
    <property type="entry name" value="Dimeric alpha+beta barrel"/>
    <property type="match status" value="1"/>
</dbReference>
<dbReference type="InterPro" id="IPR019887">
    <property type="entry name" value="Tscrpt_reg_AsnC/Lrp_C"/>
</dbReference>
<dbReference type="Gene3D" id="1.10.10.10">
    <property type="entry name" value="Winged helix-like DNA-binding domain superfamily/Winged helix DNA-binding domain"/>
    <property type="match status" value="1"/>
</dbReference>
<keyword evidence="2" id="KW-1185">Reference proteome</keyword>
<dbReference type="SUPFAM" id="SSF46785">
    <property type="entry name" value="Winged helix' DNA-binding domain"/>
    <property type="match status" value="1"/>
</dbReference>
<protein>
    <submittedName>
        <fullName evidence="1">AsnC family transcriptional regulator</fullName>
    </submittedName>
</protein>
<dbReference type="GO" id="GO:0043565">
    <property type="term" value="F:sequence-specific DNA binding"/>
    <property type="evidence" value="ECO:0007669"/>
    <property type="project" value="InterPro"/>
</dbReference>
<dbReference type="KEGG" id="rdp:RD2015_3183"/>
<dbReference type="PRINTS" id="PR00033">
    <property type="entry name" value="HTHASNC"/>
</dbReference>
<reference evidence="1 2" key="1">
    <citation type="submission" date="2015-12" db="EMBL/GenBank/DDBJ databases">
        <title>Complete genome of Roseateles depolymerans KCTC 42856.</title>
        <authorList>
            <person name="Kim K.M."/>
        </authorList>
    </citation>
    <scope>NUCLEOTIDE SEQUENCE [LARGE SCALE GENOMIC DNA]</scope>
    <source>
        <strain evidence="1 2">KCTC 42856</strain>
    </source>
</reference>
<dbReference type="InterPro" id="IPR019888">
    <property type="entry name" value="Tscrpt_reg_AsnC-like"/>
</dbReference>
<dbReference type="Pfam" id="PF01037">
    <property type="entry name" value="AsnC_trans_reg"/>
    <property type="match status" value="1"/>
</dbReference>
<proteinExistence type="predicted"/>
<dbReference type="InterPro" id="IPR000485">
    <property type="entry name" value="AsnC-type_HTH_dom"/>
</dbReference>
<sequence length="157" mass="17356">MNEKTGLDAIDRKILDILQRDGRISNVDLASQVHLSAPQCFRRVRALEERGVLRGYRADVAPQSLGLDVVAYVSLNITAQAFARVREIESLIRDFPEILECHTVSGDCDYLLKVAASNLKGLSTFLTDKLMQLDGVADVRSMICLEEIKPPVGFPVA</sequence>
<dbReference type="OrthoDB" id="8526125at2"/>
<dbReference type="PANTHER" id="PTHR30154">
    <property type="entry name" value="LEUCINE-RESPONSIVE REGULATORY PROTEIN"/>
    <property type="match status" value="1"/>
</dbReference>
<gene>
    <name evidence="1" type="ORF">RD2015_3183</name>
</gene>
<evidence type="ECO:0000313" key="2">
    <source>
        <dbReference type="Proteomes" id="UP000060699"/>
    </source>
</evidence>
<dbReference type="RefSeq" id="WP_058935720.1">
    <property type="nucleotide sequence ID" value="NZ_CP013729.1"/>
</dbReference>
<organism evidence="1 2">
    <name type="scientific">Roseateles depolymerans</name>
    <dbReference type="NCBI Taxonomy" id="76731"/>
    <lineage>
        <taxon>Bacteria</taxon>
        <taxon>Pseudomonadati</taxon>
        <taxon>Pseudomonadota</taxon>
        <taxon>Betaproteobacteria</taxon>
        <taxon>Burkholderiales</taxon>
        <taxon>Sphaerotilaceae</taxon>
        <taxon>Roseateles</taxon>
    </lineage>
</organism>
<dbReference type="PROSITE" id="PS50956">
    <property type="entry name" value="HTH_ASNC_2"/>
    <property type="match status" value="1"/>
</dbReference>